<keyword evidence="9" id="KW-1185">Reference proteome</keyword>
<keyword evidence="5 7" id="KW-1133">Transmembrane helix</keyword>
<dbReference type="InterPro" id="IPR009328">
    <property type="entry name" value="DUF986"/>
</dbReference>
<dbReference type="RefSeq" id="WP_132687527.1">
    <property type="nucleotide sequence ID" value="NZ_SMFT01000001.1"/>
</dbReference>
<dbReference type="EMBL" id="SMFT01000001">
    <property type="protein sequence ID" value="TCK01407.1"/>
    <property type="molecule type" value="Genomic_DNA"/>
</dbReference>
<dbReference type="NCBIfam" id="NF002791">
    <property type="entry name" value="PRK02913.1"/>
    <property type="match status" value="1"/>
</dbReference>
<accession>A0A4R1G069</accession>
<sequence length="168" mass="19141">MINILLFIGILLFLCYALYDQVGMDHWQGKTLLKVRLKKRAKMDALIFIALLCLVIYQSLDNLKPLSFYLLATIILLTIYAAFIRSPVLLLKPNGFFYGNIFIGYAKIHAINVTSDNALVIDLNNGKRLIILIEQAQQLPKVLTILAQLNIIQPNFVQTLEKNNDQHL</sequence>
<keyword evidence="3 7" id="KW-1003">Cell membrane</keyword>
<protein>
    <recommendedName>
        <fullName evidence="7">UPF0266 membrane protein EV694_0018</fullName>
    </recommendedName>
</protein>
<dbReference type="Pfam" id="PF06173">
    <property type="entry name" value="DUF986"/>
    <property type="match status" value="1"/>
</dbReference>
<evidence type="ECO:0000256" key="7">
    <source>
        <dbReference type="HAMAP-Rule" id="MF_01071"/>
    </source>
</evidence>
<gene>
    <name evidence="8" type="ORF">EV694_0018</name>
</gene>
<keyword evidence="6 7" id="KW-0472">Membrane</keyword>
<comment type="similarity">
    <text evidence="2 7">Belongs to the UPF0266 family.</text>
</comment>
<dbReference type="Proteomes" id="UP000294702">
    <property type="component" value="Unassembled WGS sequence"/>
</dbReference>
<feature type="transmembrane region" description="Helical" evidence="7">
    <location>
        <begin position="6"/>
        <end position="22"/>
    </location>
</feature>
<evidence type="ECO:0000256" key="5">
    <source>
        <dbReference type="ARBA" id="ARBA00022989"/>
    </source>
</evidence>
<evidence type="ECO:0000256" key="4">
    <source>
        <dbReference type="ARBA" id="ARBA00022692"/>
    </source>
</evidence>
<keyword evidence="4 7" id="KW-0812">Transmembrane</keyword>
<dbReference type="AlphaFoldDB" id="A0A4R1G069"/>
<proteinExistence type="inferred from homology"/>
<evidence type="ECO:0000313" key="8">
    <source>
        <dbReference type="EMBL" id="TCK01407.1"/>
    </source>
</evidence>
<comment type="caution">
    <text evidence="8">The sequence shown here is derived from an EMBL/GenBank/DDBJ whole genome shotgun (WGS) entry which is preliminary data.</text>
</comment>
<name>A0A4R1G069_9PAST</name>
<feature type="transmembrane region" description="Helical" evidence="7">
    <location>
        <begin position="66"/>
        <end position="84"/>
    </location>
</feature>
<evidence type="ECO:0000313" key="9">
    <source>
        <dbReference type="Proteomes" id="UP000294702"/>
    </source>
</evidence>
<dbReference type="HAMAP" id="MF_01071">
    <property type="entry name" value="UPF0266"/>
    <property type="match status" value="1"/>
</dbReference>
<evidence type="ECO:0000256" key="1">
    <source>
        <dbReference type="ARBA" id="ARBA00004651"/>
    </source>
</evidence>
<dbReference type="GO" id="GO:0005886">
    <property type="term" value="C:plasma membrane"/>
    <property type="evidence" value="ECO:0007669"/>
    <property type="project" value="UniProtKB-SubCell"/>
</dbReference>
<dbReference type="PIRSF" id="PIRSF020687">
    <property type="entry name" value="UCP020687"/>
    <property type="match status" value="1"/>
</dbReference>
<comment type="subcellular location">
    <subcellularLocation>
        <location evidence="1 7">Cell membrane</location>
        <topology evidence="1 7">Multi-pass membrane protein</topology>
    </subcellularLocation>
</comment>
<evidence type="ECO:0000256" key="6">
    <source>
        <dbReference type="ARBA" id="ARBA00023136"/>
    </source>
</evidence>
<evidence type="ECO:0000256" key="2">
    <source>
        <dbReference type="ARBA" id="ARBA00009962"/>
    </source>
</evidence>
<organism evidence="8 9">
    <name type="scientific">Volucribacter psittacicida</name>
    <dbReference type="NCBI Taxonomy" id="203482"/>
    <lineage>
        <taxon>Bacteria</taxon>
        <taxon>Pseudomonadati</taxon>
        <taxon>Pseudomonadota</taxon>
        <taxon>Gammaproteobacteria</taxon>
        <taxon>Pasteurellales</taxon>
        <taxon>Pasteurellaceae</taxon>
        <taxon>Volucribacter</taxon>
    </lineage>
</organism>
<dbReference type="OrthoDB" id="2360740at2"/>
<feature type="transmembrane region" description="Helical" evidence="7">
    <location>
        <begin position="43"/>
        <end position="60"/>
    </location>
</feature>
<evidence type="ECO:0000256" key="3">
    <source>
        <dbReference type="ARBA" id="ARBA00022475"/>
    </source>
</evidence>
<reference evidence="8 9" key="1">
    <citation type="submission" date="2019-03" db="EMBL/GenBank/DDBJ databases">
        <title>Genomic Encyclopedia of Type Strains, Phase IV (KMG-IV): sequencing the most valuable type-strain genomes for metagenomic binning, comparative biology and taxonomic classification.</title>
        <authorList>
            <person name="Goeker M."/>
        </authorList>
    </citation>
    <scope>NUCLEOTIDE SEQUENCE [LARGE SCALE GENOMIC DNA]</scope>
    <source>
        <strain evidence="8 9">DSM 15534</strain>
    </source>
</reference>